<accession>A0A812Q3E3</accession>
<comment type="caution">
    <text evidence="2">The sequence shown here is derived from an EMBL/GenBank/DDBJ whole genome shotgun (WGS) entry which is preliminary data.</text>
</comment>
<evidence type="ECO:0000313" key="2">
    <source>
        <dbReference type="EMBL" id="CAE7373211.1"/>
    </source>
</evidence>
<dbReference type="OrthoDB" id="19742at2759"/>
<dbReference type="AlphaFoldDB" id="A0A812Q3E3"/>
<organism evidence="2 3">
    <name type="scientific">Symbiodinium necroappetens</name>
    <dbReference type="NCBI Taxonomy" id="1628268"/>
    <lineage>
        <taxon>Eukaryota</taxon>
        <taxon>Sar</taxon>
        <taxon>Alveolata</taxon>
        <taxon>Dinophyceae</taxon>
        <taxon>Suessiales</taxon>
        <taxon>Symbiodiniaceae</taxon>
        <taxon>Symbiodinium</taxon>
    </lineage>
</organism>
<protein>
    <submittedName>
        <fullName evidence="2">Uncharacterized protein</fullName>
    </submittedName>
</protein>
<dbReference type="Proteomes" id="UP000601435">
    <property type="component" value="Unassembled WGS sequence"/>
</dbReference>
<proteinExistence type="predicted"/>
<evidence type="ECO:0000256" key="1">
    <source>
        <dbReference type="SAM" id="MobiDB-lite"/>
    </source>
</evidence>
<dbReference type="EMBL" id="CAJNJA010016040">
    <property type="protein sequence ID" value="CAE7373211.1"/>
    <property type="molecule type" value="Genomic_DNA"/>
</dbReference>
<gene>
    <name evidence="2" type="ORF">SNEC2469_LOCUS10048</name>
</gene>
<evidence type="ECO:0000313" key="3">
    <source>
        <dbReference type="Proteomes" id="UP000601435"/>
    </source>
</evidence>
<feature type="region of interest" description="Disordered" evidence="1">
    <location>
        <begin position="1"/>
        <end position="33"/>
    </location>
</feature>
<sequence>MAAINAMHQKDCRTDEQKEADKEKEEEEKDRTEKSYLLYVARAQSKYERQMELKALARFCRGRGASAENIQLSEEKMPPKDP</sequence>
<feature type="non-terminal residue" evidence="2">
    <location>
        <position position="1"/>
    </location>
</feature>
<feature type="compositionally biased region" description="Basic and acidic residues" evidence="1">
    <location>
        <begin position="8"/>
        <end position="33"/>
    </location>
</feature>
<reference evidence="2" key="1">
    <citation type="submission" date="2021-02" db="EMBL/GenBank/DDBJ databases">
        <authorList>
            <person name="Dougan E. K."/>
            <person name="Rhodes N."/>
            <person name="Thang M."/>
            <person name="Chan C."/>
        </authorList>
    </citation>
    <scope>NUCLEOTIDE SEQUENCE</scope>
</reference>
<name>A0A812Q3E3_9DINO</name>
<keyword evidence="3" id="KW-1185">Reference proteome</keyword>